<protein>
    <recommendedName>
        <fullName evidence="1">Intracellular proteinase inhibitor BsuPI domain-containing protein</fullName>
    </recommendedName>
</protein>
<reference evidence="2 3" key="1">
    <citation type="journal article" date="2014" name="Genome Announc.">
        <title>Draft Genome Sequences of Three Alkaliphilic Bacillus Strains, Bacillus wakoensis JCM 9140T, Bacillus akibai JCM 9157T, and Bacillus hemicellulosilyticus JCM 9152T.</title>
        <authorList>
            <person name="Yuki M."/>
            <person name="Oshima K."/>
            <person name="Suda W."/>
            <person name="Oshida Y."/>
            <person name="Kitamura K."/>
            <person name="Iida T."/>
            <person name="Hattori M."/>
            <person name="Ohkuma M."/>
        </authorList>
    </citation>
    <scope>NUCLEOTIDE SEQUENCE [LARGE SCALE GENOMIC DNA]</scope>
    <source>
        <strain evidence="2 3">JCM 9157</strain>
    </source>
</reference>
<dbReference type="Gene3D" id="2.60.40.2360">
    <property type="entry name" value="Intracellular proteinase inhibitor BsuPI"/>
    <property type="match status" value="1"/>
</dbReference>
<evidence type="ECO:0000313" key="3">
    <source>
        <dbReference type="Proteomes" id="UP000018896"/>
    </source>
</evidence>
<dbReference type="STRING" id="1236973.JCM9157_2585"/>
<dbReference type="InterPro" id="IPR038144">
    <property type="entry name" value="IPI"/>
</dbReference>
<dbReference type="EMBL" id="BAUV01000019">
    <property type="protein sequence ID" value="GAE35476.1"/>
    <property type="molecule type" value="Genomic_DNA"/>
</dbReference>
<comment type="caution">
    <text evidence="2">The sequence shown here is derived from an EMBL/GenBank/DDBJ whole genome shotgun (WGS) entry which is preliminary data.</text>
</comment>
<dbReference type="RefSeq" id="WP_052013102.1">
    <property type="nucleotide sequence ID" value="NZ_BAUV01000019.1"/>
</dbReference>
<dbReference type="InterPro" id="IPR020481">
    <property type="entry name" value="Intracell_prot_inh_BsuPI"/>
</dbReference>
<gene>
    <name evidence="2" type="ORF">JCM9157_2585</name>
</gene>
<keyword evidence="3" id="KW-1185">Reference proteome</keyword>
<sequence>MIREKRNFEFLLTLIVAVCMITGCGSLNVTQPVTVGTVNDKEVNEEEQVTGPLTSKLETLEQENGALRVLYQVWNETEQDQVVQFTSGLKVDMEIYDENGVLVRQYSDEVLSTQALEELSLKKGEIYEEEIIIDQLINGTYTLHVYLNVPERAGETSEQITIKSSIYNKGEGVISKVHPDLIEVTIESEQSNFQLTDFAKEQLLDLSEEEEISFIYTETEIEDKMIESFLYEREHILLERSPLELDQELIDISTHLIEADENSVLSGYQPFEVFQMYMYTQAGEDYGTMYKYYPEGSVDISKEQFVEEGRSGVNTVNQREFMSKFNEVREFEVITKERAATVLFTFNEEERFTFQLERHQNIWLVKPMPLQ</sequence>
<proteinExistence type="predicted"/>
<evidence type="ECO:0000313" key="2">
    <source>
        <dbReference type="EMBL" id="GAE35476.1"/>
    </source>
</evidence>
<dbReference type="OrthoDB" id="2943649at2"/>
<dbReference type="AlphaFoldDB" id="W4QTT3"/>
<evidence type="ECO:0000259" key="1">
    <source>
        <dbReference type="Pfam" id="PF12690"/>
    </source>
</evidence>
<accession>W4QTT3</accession>
<feature type="domain" description="Intracellular proteinase inhibitor BsuPI" evidence="1">
    <location>
        <begin position="59"/>
        <end position="149"/>
    </location>
</feature>
<name>W4QTT3_HALA3</name>
<dbReference type="Proteomes" id="UP000018896">
    <property type="component" value="Unassembled WGS sequence"/>
</dbReference>
<dbReference type="PROSITE" id="PS51257">
    <property type="entry name" value="PROKAR_LIPOPROTEIN"/>
    <property type="match status" value="1"/>
</dbReference>
<dbReference type="eggNOG" id="ENOG5030D88">
    <property type="taxonomic scope" value="Bacteria"/>
</dbReference>
<dbReference type="Pfam" id="PF12690">
    <property type="entry name" value="BsuPI"/>
    <property type="match status" value="1"/>
</dbReference>
<organism evidence="2 3">
    <name type="scientific">Halalkalibacter akibai (strain ATCC 43226 / DSM 21942 / CIP 109018 / JCM 9157 / 1139)</name>
    <name type="common">Bacillus akibai</name>
    <dbReference type="NCBI Taxonomy" id="1236973"/>
    <lineage>
        <taxon>Bacteria</taxon>
        <taxon>Bacillati</taxon>
        <taxon>Bacillota</taxon>
        <taxon>Bacilli</taxon>
        <taxon>Bacillales</taxon>
        <taxon>Bacillaceae</taxon>
        <taxon>Halalkalibacter</taxon>
    </lineage>
</organism>